<sequence>DFKNPFKILAEAEPRLWRGEATIAQNPNSENWRAVRDLNP</sequence>
<dbReference type="Proteomes" id="UP000033982">
    <property type="component" value="Unassembled WGS sequence"/>
</dbReference>
<name>A0A0G1YQT5_9BACT</name>
<feature type="non-terminal residue" evidence="1">
    <location>
        <position position="1"/>
    </location>
</feature>
<dbReference type="AlphaFoldDB" id="A0A0G1YQT5"/>
<evidence type="ECO:0000313" key="1">
    <source>
        <dbReference type="EMBL" id="KKW17377.1"/>
    </source>
</evidence>
<reference evidence="1 2" key="1">
    <citation type="journal article" date="2015" name="Nature">
        <title>rRNA introns, odd ribosomes, and small enigmatic genomes across a large radiation of phyla.</title>
        <authorList>
            <person name="Brown C.T."/>
            <person name="Hug L.A."/>
            <person name="Thomas B.C."/>
            <person name="Sharon I."/>
            <person name="Castelle C.J."/>
            <person name="Singh A."/>
            <person name="Wilkins M.J."/>
            <person name="Williams K.H."/>
            <person name="Banfield J.F."/>
        </authorList>
    </citation>
    <scope>NUCLEOTIDE SEQUENCE [LARGE SCALE GENOMIC DNA]</scope>
</reference>
<comment type="caution">
    <text evidence="1">The sequence shown here is derived from an EMBL/GenBank/DDBJ whole genome shotgun (WGS) entry which is preliminary data.</text>
</comment>
<proteinExistence type="predicted"/>
<organism evidence="1 2">
    <name type="scientific">Candidatus Magasanikbacteria bacterium GW2011_GWA2_50_22</name>
    <dbReference type="NCBI Taxonomy" id="1619043"/>
    <lineage>
        <taxon>Bacteria</taxon>
        <taxon>Candidatus Magasanikiibacteriota</taxon>
    </lineage>
</organism>
<dbReference type="EMBL" id="LCQN01000004">
    <property type="protein sequence ID" value="KKW17377.1"/>
    <property type="molecule type" value="Genomic_DNA"/>
</dbReference>
<evidence type="ECO:0000313" key="2">
    <source>
        <dbReference type="Proteomes" id="UP000033982"/>
    </source>
</evidence>
<gene>
    <name evidence="1" type="ORF">UY58_C0004G0001</name>
</gene>
<accession>A0A0G1YQT5</accession>
<protein>
    <submittedName>
        <fullName evidence="1">Uncharacterized protein</fullName>
    </submittedName>
</protein>